<evidence type="ECO:0000313" key="2">
    <source>
        <dbReference type="Proteomes" id="UP000516437"/>
    </source>
</evidence>
<dbReference type="EMBL" id="RXIC02000023">
    <property type="protein sequence ID" value="KAB1212594.1"/>
    <property type="molecule type" value="Genomic_DNA"/>
</dbReference>
<dbReference type="AlphaFoldDB" id="A0A6A1VII9"/>
<accession>A0A6A1VII9</accession>
<sequence>MGHIADFNDFVLEDRLLREIIGAQGCIAHLQRTGAASMDMVREFDAALLLVPNISDNVWEVTIRNIRVLFLREELARFLGIEGPMIFFPTVELRSSQLQLMEKEKPTIVRVMLQPTHQVLGDISAWLATLEAKAQAQDSHLQSAI</sequence>
<reference evidence="1 2" key="1">
    <citation type="journal article" date="2019" name="Plant Biotechnol. J.">
        <title>The red bayberry genome and genetic basis of sex determination.</title>
        <authorList>
            <person name="Jia H.M."/>
            <person name="Jia H.J."/>
            <person name="Cai Q.L."/>
            <person name="Wang Y."/>
            <person name="Zhao H.B."/>
            <person name="Yang W.F."/>
            <person name="Wang G.Y."/>
            <person name="Li Y.H."/>
            <person name="Zhan D.L."/>
            <person name="Shen Y.T."/>
            <person name="Niu Q.F."/>
            <person name="Chang L."/>
            <person name="Qiu J."/>
            <person name="Zhao L."/>
            <person name="Xie H.B."/>
            <person name="Fu W.Y."/>
            <person name="Jin J."/>
            <person name="Li X.W."/>
            <person name="Jiao Y."/>
            <person name="Zhou C.C."/>
            <person name="Tu T."/>
            <person name="Chai C.Y."/>
            <person name="Gao J.L."/>
            <person name="Fan L.J."/>
            <person name="van de Weg E."/>
            <person name="Wang J.Y."/>
            <person name="Gao Z.S."/>
        </authorList>
    </citation>
    <scope>NUCLEOTIDE SEQUENCE [LARGE SCALE GENOMIC DNA]</scope>
    <source>
        <tissue evidence="1">Leaves</tissue>
    </source>
</reference>
<protein>
    <submittedName>
        <fullName evidence="1">Uncharacterized protein</fullName>
    </submittedName>
</protein>
<dbReference type="Proteomes" id="UP000516437">
    <property type="component" value="Chromosome 5"/>
</dbReference>
<organism evidence="1 2">
    <name type="scientific">Morella rubra</name>
    <name type="common">Chinese bayberry</name>
    <dbReference type="NCBI Taxonomy" id="262757"/>
    <lineage>
        <taxon>Eukaryota</taxon>
        <taxon>Viridiplantae</taxon>
        <taxon>Streptophyta</taxon>
        <taxon>Embryophyta</taxon>
        <taxon>Tracheophyta</taxon>
        <taxon>Spermatophyta</taxon>
        <taxon>Magnoliopsida</taxon>
        <taxon>eudicotyledons</taxon>
        <taxon>Gunneridae</taxon>
        <taxon>Pentapetalae</taxon>
        <taxon>rosids</taxon>
        <taxon>fabids</taxon>
        <taxon>Fagales</taxon>
        <taxon>Myricaceae</taxon>
        <taxon>Morella</taxon>
    </lineage>
</organism>
<evidence type="ECO:0000313" key="1">
    <source>
        <dbReference type="EMBL" id="KAB1212594.1"/>
    </source>
</evidence>
<proteinExistence type="predicted"/>
<keyword evidence="2" id="KW-1185">Reference proteome</keyword>
<gene>
    <name evidence="1" type="ORF">CJ030_MR5G022561</name>
</gene>
<comment type="caution">
    <text evidence="1">The sequence shown here is derived from an EMBL/GenBank/DDBJ whole genome shotgun (WGS) entry which is preliminary data.</text>
</comment>
<name>A0A6A1VII9_9ROSI</name>